<protein>
    <submittedName>
        <fullName evidence="1">Uncharacterized protein</fullName>
    </submittedName>
</protein>
<dbReference type="Proteomes" id="UP000813444">
    <property type="component" value="Unassembled WGS sequence"/>
</dbReference>
<gene>
    <name evidence="1" type="ORF">B0I35DRAFT_445906</name>
</gene>
<organism evidence="1 2">
    <name type="scientific">Stachybotrys elegans</name>
    <dbReference type="NCBI Taxonomy" id="80388"/>
    <lineage>
        <taxon>Eukaryota</taxon>
        <taxon>Fungi</taxon>
        <taxon>Dikarya</taxon>
        <taxon>Ascomycota</taxon>
        <taxon>Pezizomycotina</taxon>
        <taxon>Sordariomycetes</taxon>
        <taxon>Hypocreomycetidae</taxon>
        <taxon>Hypocreales</taxon>
        <taxon>Stachybotryaceae</taxon>
        <taxon>Stachybotrys</taxon>
    </lineage>
</organism>
<keyword evidence="2" id="KW-1185">Reference proteome</keyword>
<evidence type="ECO:0000313" key="2">
    <source>
        <dbReference type="Proteomes" id="UP000813444"/>
    </source>
</evidence>
<sequence length="268" mass="29647">MRLCCPRPNVTEEKPQGRHLTSRLPRTVGNAITVVKDLGFVISLGRPVLSGPVQQGLGARRSCPLLKLFDNGVHNEGALHVLLERYTLRHMTYQSDTLNGSVGLFKRCGNGPCQLNHYFGMPVLGPLINHRKPMSRNTSRAWPLAEAFLACLCWKADEGRRRTGFPNWSWTGWQASAHLSIACTLPQGLNIETPTFDVTISRDPGPYQGLRYSHDAHSAPLQWYAVFTDPGCDVLVEVGLVDTDKCRVKGLKIVVSRASAVYEATKIS</sequence>
<accession>A0A8K0SHZ5</accession>
<proteinExistence type="predicted"/>
<reference evidence="1" key="1">
    <citation type="journal article" date="2021" name="Nat. Commun.">
        <title>Genetic determinants of endophytism in the Arabidopsis root mycobiome.</title>
        <authorList>
            <person name="Mesny F."/>
            <person name="Miyauchi S."/>
            <person name="Thiergart T."/>
            <person name="Pickel B."/>
            <person name="Atanasova L."/>
            <person name="Karlsson M."/>
            <person name="Huettel B."/>
            <person name="Barry K.W."/>
            <person name="Haridas S."/>
            <person name="Chen C."/>
            <person name="Bauer D."/>
            <person name="Andreopoulos W."/>
            <person name="Pangilinan J."/>
            <person name="LaButti K."/>
            <person name="Riley R."/>
            <person name="Lipzen A."/>
            <person name="Clum A."/>
            <person name="Drula E."/>
            <person name="Henrissat B."/>
            <person name="Kohler A."/>
            <person name="Grigoriev I.V."/>
            <person name="Martin F.M."/>
            <person name="Hacquard S."/>
        </authorList>
    </citation>
    <scope>NUCLEOTIDE SEQUENCE</scope>
    <source>
        <strain evidence="1">MPI-CAGE-CH-0235</strain>
    </source>
</reference>
<name>A0A8K0SHZ5_9HYPO</name>
<dbReference type="OrthoDB" id="5428863at2759"/>
<dbReference type="EMBL" id="JAGPNK010000027">
    <property type="protein sequence ID" value="KAH7303902.1"/>
    <property type="molecule type" value="Genomic_DNA"/>
</dbReference>
<evidence type="ECO:0000313" key="1">
    <source>
        <dbReference type="EMBL" id="KAH7303902.1"/>
    </source>
</evidence>
<dbReference type="AlphaFoldDB" id="A0A8K0SHZ5"/>
<comment type="caution">
    <text evidence="1">The sequence shown here is derived from an EMBL/GenBank/DDBJ whole genome shotgun (WGS) entry which is preliminary data.</text>
</comment>